<dbReference type="EMBL" id="CCNB01000017">
    <property type="protein sequence ID" value="CDX38832.1"/>
    <property type="molecule type" value="Genomic_DNA"/>
</dbReference>
<organism evidence="1 2">
    <name type="scientific">Mesorhizobium plurifarium</name>
    <dbReference type="NCBI Taxonomy" id="69974"/>
    <lineage>
        <taxon>Bacteria</taxon>
        <taxon>Pseudomonadati</taxon>
        <taxon>Pseudomonadota</taxon>
        <taxon>Alphaproteobacteria</taxon>
        <taxon>Hyphomicrobiales</taxon>
        <taxon>Phyllobacteriaceae</taxon>
        <taxon>Mesorhizobium</taxon>
    </lineage>
</organism>
<evidence type="ECO:0000313" key="1">
    <source>
        <dbReference type="EMBL" id="CDX38832.1"/>
    </source>
</evidence>
<dbReference type="Proteomes" id="UP000046373">
    <property type="component" value="Unassembled WGS sequence"/>
</dbReference>
<proteinExistence type="predicted"/>
<reference evidence="1 2" key="1">
    <citation type="submission" date="2014-08" db="EMBL/GenBank/DDBJ databases">
        <authorList>
            <person name="Moulin Lionel"/>
        </authorList>
    </citation>
    <scope>NUCLEOTIDE SEQUENCE [LARGE SCALE GENOMIC DNA]</scope>
</reference>
<name>A0A090F4P0_MESPL</name>
<protein>
    <submittedName>
        <fullName evidence="1">Uncharacterized protein</fullName>
    </submittedName>
</protein>
<evidence type="ECO:0000313" key="2">
    <source>
        <dbReference type="Proteomes" id="UP000046373"/>
    </source>
</evidence>
<sequence length="256" mass="29235">MGFLDDAIRFQQHVQKITSEHFELMPDFAYFSEFHERDIGGYLRYLSDQSSSKPLTSGQTFLSSLSCLLGPVLESIGYRNKISRARPKIGSFHASQGLVGSVKNLSFEAYHFAEYLKLFLDSARSVAVNLSVSDSINLTMGSAIKNFKNKNKEFMTYRNFIVHGSTNRNDPFRYIRFFELGAITLHSDLWLDFHNIFNEERDAWNDRAKNLLKDMVDCLSVIQGMNERLLSANRYTFAPKASAPQVGDRTVNVQQT</sequence>
<dbReference type="AlphaFoldDB" id="A0A090F4P0"/>
<gene>
    <name evidence="1" type="ORF">MPLDJ20_240019</name>
</gene>
<accession>A0A090F4P0</accession>